<protein>
    <submittedName>
        <fullName evidence="1">Uncharacterized protein</fullName>
    </submittedName>
</protein>
<gene>
    <name evidence="1" type="ORF">EI97DRAFT_215015</name>
</gene>
<proteinExistence type="predicted"/>
<name>A0A6A6JU96_WESOR</name>
<sequence>MAAYVVQSLAAWPGLRRADGLSWRRGAGTSAECAFLGCESQVGHRVICIFRGRRKYNWVEFLSYVQWKCLSTKWNLRMPQRQGADKHKKIMAKKRNRNEYQHVVTLKNLETVCQPVPYTKITIPC</sequence>
<organism evidence="1 2">
    <name type="scientific">Westerdykella ornata</name>
    <dbReference type="NCBI Taxonomy" id="318751"/>
    <lineage>
        <taxon>Eukaryota</taxon>
        <taxon>Fungi</taxon>
        <taxon>Dikarya</taxon>
        <taxon>Ascomycota</taxon>
        <taxon>Pezizomycotina</taxon>
        <taxon>Dothideomycetes</taxon>
        <taxon>Pleosporomycetidae</taxon>
        <taxon>Pleosporales</taxon>
        <taxon>Sporormiaceae</taxon>
        <taxon>Westerdykella</taxon>
    </lineage>
</organism>
<dbReference type="GeneID" id="54546983"/>
<dbReference type="Proteomes" id="UP000800097">
    <property type="component" value="Unassembled WGS sequence"/>
</dbReference>
<evidence type="ECO:0000313" key="2">
    <source>
        <dbReference type="Proteomes" id="UP000800097"/>
    </source>
</evidence>
<dbReference type="AlphaFoldDB" id="A0A6A6JU96"/>
<accession>A0A6A6JU96</accession>
<dbReference type="EMBL" id="ML986487">
    <property type="protein sequence ID" value="KAF2278609.1"/>
    <property type="molecule type" value="Genomic_DNA"/>
</dbReference>
<dbReference type="RefSeq" id="XP_033656148.1">
    <property type="nucleotide sequence ID" value="XM_033793808.1"/>
</dbReference>
<evidence type="ECO:0000313" key="1">
    <source>
        <dbReference type="EMBL" id="KAF2278609.1"/>
    </source>
</evidence>
<reference evidence="1" key="1">
    <citation type="journal article" date="2020" name="Stud. Mycol.">
        <title>101 Dothideomycetes genomes: a test case for predicting lifestyles and emergence of pathogens.</title>
        <authorList>
            <person name="Haridas S."/>
            <person name="Albert R."/>
            <person name="Binder M."/>
            <person name="Bloem J."/>
            <person name="Labutti K."/>
            <person name="Salamov A."/>
            <person name="Andreopoulos B."/>
            <person name="Baker S."/>
            <person name="Barry K."/>
            <person name="Bills G."/>
            <person name="Bluhm B."/>
            <person name="Cannon C."/>
            <person name="Castanera R."/>
            <person name="Culley D."/>
            <person name="Daum C."/>
            <person name="Ezra D."/>
            <person name="Gonzalez J."/>
            <person name="Henrissat B."/>
            <person name="Kuo A."/>
            <person name="Liang C."/>
            <person name="Lipzen A."/>
            <person name="Lutzoni F."/>
            <person name="Magnuson J."/>
            <person name="Mondo S."/>
            <person name="Nolan M."/>
            <person name="Ohm R."/>
            <person name="Pangilinan J."/>
            <person name="Park H.-J."/>
            <person name="Ramirez L."/>
            <person name="Alfaro M."/>
            <person name="Sun H."/>
            <person name="Tritt A."/>
            <person name="Yoshinaga Y."/>
            <person name="Zwiers L.-H."/>
            <person name="Turgeon B."/>
            <person name="Goodwin S."/>
            <person name="Spatafora J."/>
            <person name="Crous P."/>
            <person name="Grigoriev I."/>
        </authorList>
    </citation>
    <scope>NUCLEOTIDE SEQUENCE</scope>
    <source>
        <strain evidence="1">CBS 379.55</strain>
    </source>
</reference>
<keyword evidence="2" id="KW-1185">Reference proteome</keyword>